<dbReference type="PATRIC" id="fig|1304281.5.peg.1953"/>
<dbReference type="AlphaFoldDB" id="A0A0J7LPW2"/>
<reference evidence="3 4" key="1">
    <citation type="journal article" date="2004" name="Int. J. Syst. Evol. Microbiol.">
        <title>Kaistella koreensis gen. nov., sp. nov., a novel member of the Chryseobacterium-Bergeyella-Riemerella branch.</title>
        <authorList>
            <person name="Kim M.K."/>
            <person name="Im W.T."/>
            <person name="Shin Y.K."/>
            <person name="Lim J.H."/>
            <person name="Kim S.H."/>
            <person name="Lee B.C."/>
            <person name="Park M.Y."/>
            <person name="Lee K.Y."/>
            <person name="Lee S.T."/>
        </authorList>
    </citation>
    <scope>NUCLEOTIDE SEQUENCE [LARGE SCALE GENOMIC DNA]</scope>
    <source>
        <strain evidence="3 4">CCUG 49689</strain>
    </source>
</reference>
<sequence length="405" mass="46756">MKQSLLVFMLLLSAFSFGQIKFEKGYLIDNKNTKQEVLIKNMDWKNNPDSFDYKTSEADKAQTATIKNVKEFGIYRGTRFLRAEVKIDRSSISLNNLTTDKNPDLREETLFLKELVKGDISLFKYAEPNQNRYFIQNNTGAIEQLIYKPYLLGAGDMVYNKEFKNQLKQDLLCSAITEKEIENTEYKEKDLTAIFAKYNQCKNPENITVAKQETKGEFNLNIRPRMNFNSLEFSNSYEGLNFNMGSKTTFGIGLEFEYILPFNKRKWGIIIEPNYQYYQSEITNNWSQVSGGQLLISAKYSVIEIPIGFRHYMYINNESKLFLNAQYVTGIVLSSEIAMKRSDNSVLNSLDSKVQPSIAFGLGYNYKNKFAAEARMTTPHGITAEYVFWSSSYKNLSLILSYTLF</sequence>
<dbReference type="InterPro" id="IPR025665">
    <property type="entry name" value="Beta-barrel_OMP_2"/>
</dbReference>
<feature type="domain" description="Outer membrane protein beta-barrel" evidence="2">
    <location>
        <begin position="219"/>
        <end position="377"/>
    </location>
</feature>
<dbReference type="OrthoDB" id="921445at2"/>
<accession>A0A0J7LPW2</accession>
<dbReference type="RefSeq" id="WP_048499717.1">
    <property type="nucleotide sequence ID" value="NZ_LFNG01000011.1"/>
</dbReference>
<evidence type="ECO:0000259" key="2">
    <source>
        <dbReference type="Pfam" id="PF13568"/>
    </source>
</evidence>
<proteinExistence type="predicted"/>
<dbReference type="Pfam" id="PF13568">
    <property type="entry name" value="OMP_b-brl_2"/>
    <property type="match status" value="1"/>
</dbReference>
<feature type="signal peptide" evidence="1">
    <location>
        <begin position="1"/>
        <end position="18"/>
    </location>
</feature>
<protein>
    <recommendedName>
        <fullName evidence="2">Outer membrane protein beta-barrel domain-containing protein</fullName>
    </recommendedName>
</protein>
<evidence type="ECO:0000313" key="3">
    <source>
        <dbReference type="EMBL" id="KMQ71085.1"/>
    </source>
</evidence>
<feature type="chain" id="PRO_5005290880" description="Outer membrane protein beta-barrel domain-containing protein" evidence="1">
    <location>
        <begin position="19"/>
        <end position="405"/>
    </location>
</feature>
<name>A0A0J7LPW2_9FLAO</name>
<dbReference type="STRING" id="1304281.ACM44_09095"/>
<keyword evidence="1" id="KW-0732">Signal</keyword>
<evidence type="ECO:0000313" key="4">
    <source>
        <dbReference type="Proteomes" id="UP000035900"/>
    </source>
</evidence>
<keyword evidence="4" id="KW-1185">Reference proteome</keyword>
<dbReference type="Proteomes" id="UP000035900">
    <property type="component" value="Unassembled WGS sequence"/>
</dbReference>
<evidence type="ECO:0000256" key="1">
    <source>
        <dbReference type="SAM" id="SignalP"/>
    </source>
</evidence>
<organism evidence="3 4">
    <name type="scientific">Chryseobacterium koreense CCUG 49689</name>
    <dbReference type="NCBI Taxonomy" id="1304281"/>
    <lineage>
        <taxon>Bacteria</taxon>
        <taxon>Pseudomonadati</taxon>
        <taxon>Bacteroidota</taxon>
        <taxon>Flavobacteriia</taxon>
        <taxon>Flavobacteriales</taxon>
        <taxon>Weeksellaceae</taxon>
        <taxon>Chryseobacterium group</taxon>
        <taxon>Chryseobacterium</taxon>
    </lineage>
</organism>
<dbReference type="EMBL" id="LFNG01000011">
    <property type="protein sequence ID" value="KMQ71085.1"/>
    <property type="molecule type" value="Genomic_DNA"/>
</dbReference>
<gene>
    <name evidence="3" type="ORF">ACM44_09095</name>
</gene>
<comment type="caution">
    <text evidence="3">The sequence shown here is derived from an EMBL/GenBank/DDBJ whole genome shotgun (WGS) entry which is preliminary data.</text>
</comment>